<accession>A0ACC0VQA0</accession>
<evidence type="ECO:0000313" key="2">
    <source>
        <dbReference type="Proteomes" id="UP001163321"/>
    </source>
</evidence>
<evidence type="ECO:0000313" key="1">
    <source>
        <dbReference type="EMBL" id="KAI9908382.1"/>
    </source>
</evidence>
<dbReference type="EMBL" id="CM047587">
    <property type="protein sequence ID" value="KAI9908382.1"/>
    <property type="molecule type" value="Genomic_DNA"/>
</dbReference>
<organism evidence="1 2">
    <name type="scientific">Peronosclerospora sorghi</name>
    <dbReference type="NCBI Taxonomy" id="230839"/>
    <lineage>
        <taxon>Eukaryota</taxon>
        <taxon>Sar</taxon>
        <taxon>Stramenopiles</taxon>
        <taxon>Oomycota</taxon>
        <taxon>Peronosporomycetes</taxon>
        <taxon>Peronosporales</taxon>
        <taxon>Peronosporaceae</taxon>
        <taxon>Peronosclerospora</taxon>
    </lineage>
</organism>
<comment type="caution">
    <text evidence="1">The sequence shown here is derived from an EMBL/GenBank/DDBJ whole genome shotgun (WGS) entry which is preliminary data.</text>
</comment>
<dbReference type="Proteomes" id="UP001163321">
    <property type="component" value="Chromosome 8"/>
</dbReference>
<name>A0ACC0VQA0_9STRA</name>
<reference evidence="1 2" key="1">
    <citation type="journal article" date="2022" name="bioRxiv">
        <title>The genome of the oomycete Peronosclerospora sorghi, a cosmopolitan pathogen of maize and sorghum, is inflated with dispersed pseudogenes.</title>
        <authorList>
            <person name="Fletcher K."/>
            <person name="Martin F."/>
            <person name="Isakeit T."/>
            <person name="Cavanaugh K."/>
            <person name="Magill C."/>
            <person name="Michelmore R."/>
        </authorList>
    </citation>
    <scope>NUCLEOTIDE SEQUENCE [LARGE SCALE GENOMIC DNA]</scope>
    <source>
        <strain evidence="1">P6</strain>
    </source>
</reference>
<gene>
    <name evidence="1" type="ORF">PsorP6_004689</name>
</gene>
<keyword evidence="2" id="KW-1185">Reference proteome</keyword>
<protein>
    <submittedName>
        <fullName evidence="1">Uncharacterized protein</fullName>
    </submittedName>
</protein>
<proteinExistence type="predicted"/>
<sequence>MCCWMRSLWCNRTSLRSQMIKWSAPDAATFFTSQVQWLREFLEMETEAKWVVVTLDDVHDRMVAMTEVDGWQESKKKHSIALY</sequence>